<reference evidence="1 2" key="1">
    <citation type="submission" date="2013-01" db="EMBL/GenBank/DDBJ databases">
        <authorList>
            <person name="Harkins D.M."/>
            <person name="Durkin A.S."/>
            <person name="Brinkac L.M."/>
            <person name="Haft D.H."/>
            <person name="Selengut J.D."/>
            <person name="Sanka R."/>
            <person name="DePew J."/>
            <person name="Purushe J."/>
            <person name="Galloway R.L."/>
            <person name="Vinetz J.M."/>
            <person name="Sutton G.G."/>
            <person name="Nierman W.C."/>
            <person name="Fouts D.E."/>
        </authorList>
    </citation>
    <scope>NUCLEOTIDE SEQUENCE [LARGE SCALE GENOMIC DNA]</scope>
    <source>
        <strain evidence="1 2">79601</strain>
    </source>
</reference>
<comment type="caution">
    <text evidence="1">The sequence shown here is derived from an EMBL/GenBank/DDBJ whole genome shotgun (WGS) entry which is preliminary data.</text>
</comment>
<name>M6CIR7_9LEPT</name>
<dbReference type="AlphaFoldDB" id="M6CIR7"/>
<accession>M6CIR7</accession>
<gene>
    <name evidence="1" type="ORF">LEP1GSC194_1151</name>
</gene>
<proteinExistence type="predicted"/>
<dbReference type="EMBL" id="ANIK01000124">
    <property type="protein sequence ID" value="EMJ90511.1"/>
    <property type="molecule type" value="Genomic_DNA"/>
</dbReference>
<dbReference type="Proteomes" id="UP000011988">
    <property type="component" value="Unassembled WGS sequence"/>
</dbReference>
<dbReference type="PATRIC" id="fig|1218565.3.peg.4614"/>
<evidence type="ECO:0000313" key="1">
    <source>
        <dbReference type="EMBL" id="EMJ90511.1"/>
    </source>
</evidence>
<sequence>MTVFYFIGIGKSALFQRQIDPARIENRISNYFSITERTKIKKIHFLPPVRL</sequence>
<protein>
    <submittedName>
        <fullName evidence="1">Uncharacterized protein</fullName>
    </submittedName>
</protein>
<evidence type="ECO:0000313" key="2">
    <source>
        <dbReference type="Proteomes" id="UP000011988"/>
    </source>
</evidence>
<organism evidence="1 2">
    <name type="scientific">Leptospira alstonii serovar Sichuan str. 79601</name>
    <dbReference type="NCBI Taxonomy" id="1218565"/>
    <lineage>
        <taxon>Bacteria</taxon>
        <taxon>Pseudomonadati</taxon>
        <taxon>Spirochaetota</taxon>
        <taxon>Spirochaetia</taxon>
        <taxon>Leptospirales</taxon>
        <taxon>Leptospiraceae</taxon>
        <taxon>Leptospira</taxon>
    </lineage>
</organism>